<evidence type="ECO:0000256" key="3">
    <source>
        <dbReference type="ARBA" id="ARBA00022475"/>
    </source>
</evidence>
<proteinExistence type="inferred from homology"/>
<evidence type="ECO:0000256" key="4">
    <source>
        <dbReference type="ARBA" id="ARBA00022519"/>
    </source>
</evidence>
<dbReference type="Gene3D" id="1.10.3720.10">
    <property type="entry name" value="MetI-like"/>
    <property type="match status" value="2"/>
</dbReference>
<evidence type="ECO:0000313" key="11">
    <source>
        <dbReference type="Proteomes" id="UP000540919"/>
    </source>
</evidence>
<feature type="domain" description="ABC transmembrane type-1" evidence="9">
    <location>
        <begin position="68"/>
        <end position="273"/>
    </location>
</feature>
<dbReference type="EMBL" id="JABVBA010000005">
    <property type="protein sequence ID" value="NVF11586.1"/>
    <property type="molecule type" value="Genomic_DNA"/>
</dbReference>
<evidence type="ECO:0000259" key="9">
    <source>
        <dbReference type="PROSITE" id="PS50928"/>
    </source>
</evidence>
<dbReference type="PANTHER" id="PTHR43357:SF4">
    <property type="entry name" value="INNER MEMBRANE ABC TRANSPORTER PERMEASE PROTEIN YDCV"/>
    <property type="match status" value="1"/>
</dbReference>
<keyword evidence="5 8" id="KW-0812">Transmembrane</keyword>
<feature type="transmembrane region" description="Helical" evidence="8">
    <location>
        <begin position="428"/>
        <end position="450"/>
    </location>
</feature>
<dbReference type="Pfam" id="PF00528">
    <property type="entry name" value="BPD_transp_1"/>
    <property type="match status" value="2"/>
</dbReference>
<dbReference type="Proteomes" id="UP000540919">
    <property type="component" value="Unassembled WGS sequence"/>
</dbReference>
<comment type="similarity">
    <text evidence="8">Belongs to the binding-protein-dependent transport system permease family.</text>
</comment>
<evidence type="ECO:0000256" key="5">
    <source>
        <dbReference type="ARBA" id="ARBA00022692"/>
    </source>
</evidence>
<keyword evidence="7 8" id="KW-0472">Membrane</keyword>
<dbReference type="RefSeq" id="WP_176269757.1">
    <property type="nucleotide sequence ID" value="NZ_JABVBA010000005.1"/>
</dbReference>
<evidence type="ECO:0000313" key="10">
    <source>
        <dbReference type="EMBL" id="NVF11586.1"/>
    </source>
</evidence>
<dbReference type="PROSITE" id="PS50928">
    <property type="entry name" value="ABC_TM1"/>
    <property type="match status" value="2"/>
</dbReference>
<keyword evidence="2 8" id="KW-0813">Transport</keyword>
<dbReference type="PANTHER" id="PTHR43357">
    <property type="entry name" value="INNER MEMBRANE ABC TRANSPORTER PERMEASE PROTEIN YDCV"/>
    <property type="match status" value="1"/>
</dbReference>
<feature type="transmembrane region" description="Helical" evidence="8">
    <location>
        <begin position="208"/>
        <end position="230"/>
    </location>
</feature>
<gene>
    <name evidence="10" type="ORF">HV819_06255</name>
</gene>
<reference evidence="10 11" key="1">
    <citation type="submission" date="2020-06" db="EMBL/GenBank/DDBJ databases">
        <title>Anaerococcus sp. nov., isolated form swine feces.</title>
        <authorList>
            <person name="Yu S."/>
        </authorList>
    </citation>
    <scope>NUCLEOTIDE SEQUENCE [LARGE SCALE GENOMIC DNA]</scope>
    <source>
        <strain evidence="10 11">AGMB00486</strain>
    </source>
</reference>
<feature type="transmembrane region" description="Helical" evidence="8">
    <location>
        <begin position="545"/>
        <end position="564"/>
    </location>
</feature>
<feature type="transmembrane region" description="Helical" evidence="8">
    <location>
        <begin position="147"/>
        <end position="170"/>
    </location>
</feature>
<dbReference type="InterPro" id="IPR000515">
    <property type="entry name" value="MetI-like"/>
</dbReference>
<feature type="transmembrane region" description="Helical" evidence="8">
    <location>
        <begin position="483"/>
        <end position="503"/>
    </location>
</feature>
<organism evidence="10 11">
    <name type="scientific">Anaerococcus faecalis</name>
    <dbReference type="NCBI Taxonomy" id="2742993"/>
    <lineage>
        <taxon>Bacteria</taxon>
        <taxon>Bacillati</taxon>
        <taxon>Bacillota</taxon>
        <taxon>Tissierellia</taxon>
        <taxon>Tissierellales</taxon>
        <taxon>Peptoniphilaceae</taxon>
        <taxon>Anaerococcus</taxon>
    </lineage>
</organism>
<dbReference type="SUPFAM" id="SSF161098">
    <property type="entry name" value="MetI-like"/>
    <property type="match status" value="2"/>
</dbReference>
<protein>
    <submittedName>
        <fullName evidence="10">Iron ABC transporter permease</fullName>
    </submittedName>
</protein>
<evidence type="ECO:0000256" key="7">
    <source>
        <dbReference type="ARBA" id="ARBA00023136"/>
    </source>
</evidence>
<feature type="transmembrane region" description="Helical" evidence="8">
    <location>
        <begin position="304"/>
        <end position="329"/>
    </location>
</feature>
<dbReference type="CDD" id="cd06261">
    <property type="entry name" value="TM_PBP2"/>
    <property type="match status" value="2"/>
</dbReference>
<name>A0ABX2NA69_9FIRM</name>
<keyword evidence="11" id="KW-1185">Reference proteome</keyword>
<evidence type="ECO:0000256" key="1">
    <source>
        <dbReference type="ARBA" id="ARBA00004429"/>
    </source>
</evidence>
<dbReference type="InterPro" id="IPR035906">
    <property type="entry name" value="MetI-like_sf"/>
</dbReference>
<comment type="subcellular location">
    <subcellularLocation>
        <location evidence="1">Cell inner membrane</location>
        <topology evidence="1">Multi-pass membrane protein</topology>
    </subcellularLocation>
    <subcellularLocation>
        <location evidence="8">Cell membrane</location>
        <topology evidence="8">Multi-pass membrane protein</topology>
    </subcellularLocation>
</comment>
<feature type="transmembrane region" description="Helical" evidence="8">
    <location>
        <begin position="254"/>
        <end position="273"/>
    </location>
</feature>
<feature type="transmembrane region" description="Helical" evidence="8">
    <location>
        <begin position="399"/>
        <end position="422"/>
    </location>
</feature>
<keyword evidence="6 8" id="KW-1133">Transmembrane helix</keyword>
<keyword evidence="3" id="KW-1003">Cell membrane</keyword>
<feature type="transmembrane region" description="Helical" evidence="8">
    <location>
        <begin position="367"/>
        <end position="387"/>
    </location>
</feature>
<evidence type="ECO:0000256" key="8">
    <source>
        <dbReference type="RuleBase" id="RU363032"/>
    </source>
</evidence>
<feature type="transmembrane region" description="Helical" evidence="8">
    <location>
        <begin position="12"/>
        <end position="34"/>
    </location>
</feature>
<feature type="transmembrane region" description="Helical" evidence="8">
    <location>
        <begin position="105"/>
        <end position="127"/>
    </location>
</feature>
<comment type="caution">
    <text evidence="10">The sequence shown here is derived from an EMBL/GenBank/DDBJ whole genome shotgun (WGS) entry which is preliminary data.</text>
</comment>
<feature type="domain" description="ABC transmembrane type-1" evidence="9">
    <location>
        <begin position="363"/>
        <end position="558"/>
    </location>
</feature>
<accession>A0ABX2NA69</accession>
<sequence>MELNKNKSNRKIFNLIVLIGVVTILYFLISFVFLPNIAVLKTSFVKDGKLTFTAINKIFKSTRALDALKNSFLMAVTLPITVSIVGIIQVLLIDYFDIKGSKFLTLTYLIPLVFGGLLINNGYIFAYGPNGIFTNLVANINPGIDRYWFLGYRAALIAMTFGCTTNYMLFFRNSLSGIDYHTVEAAKNLGASQWTILSKVVFPQVRPMIITCVVLLFQQGLTAFAAPLILGGRDYQTIMPLILTLANRPASRDIAAILALLQGVFQIGVLFVVQRMEKGKNYMSISKTKANLKKQKIKKPMVNALFHIVAYLLALLNLIPFVCVLVFSFTDYQTIGSGRISLSSFTLENYKTVLTDPSAYEPFVTSVVYALLAALVVAIICIGVGRLSQKRDNIFTKILELLIYTPWILPGILFALGLIILYGTPQFWVGNNVLTGTLVIMLIAYIVVLLPNTYRFVRASYFGVNEELEEAAKNLGASKFYTFFKIVLPVIMPTVLAMFALNFNGKLSEYEISAFLFHPLRPTLGIVIRSNADATAAIDAKAINLVYSTILIAISMLVVWIVYYDGLNTIKSKFIKKKS</sequence>
<feature type="transmembrane region" description="Helical" evidence="8">
    <location>
        <begin position="72"/>
        <end position="93"/>
    </location>
</feature>
<evidence type="ECO:0000256" key="2">
    <source>
        <dbReference type="ARBA" id="ARBA00022448"/>
    </source>
</evidence>
<keyword evidence="4" id="KW-0997">Cell inner membrane</keyword>
<evidence type="ECO:0000256" key="6">
    <source>
        <dbReference type="ARBA" id="ARBA00022989"/>
    </source>
</evidence>